<feature type="region of interest" description="Disordered" evidence="1">
    <location>
        <begin position="1"/>
        <end position="50"/>
    </location>
</feature>
<protein>
    <submittedName>
        <fullName evidence="2">Uncharacterized protein</fullName>
    </submittedName>
</protein>
<evidence type="ECO:0000313" key="2">
    <source>
        <dbReference type="EMBL" id="KAB8343109.1"/>
    </source>
</evidence>
<dbReference type="AlphaFoldDB" id="A0A5N6KTD9"/>
<dbReference type="EMBL" id="VIBQ01000012">
    <property type="protein sequence ID" value="KAB8343109.1"/>
    <property type="molecule type" value="Genomic_DNA"/>
</dbReference>
<evidence type="ECO:0000313" key="3">
    <source>
        <dbReference type="Proteomes" id="UP000327013"/>
    </source>
</evidence>
<accession>A0A5N6KTD9</accession>
<feature type="compositionally biased region" description="Basic residues" evidence="1">
    <location>
        <begin position="83"/>
        <end position="94"/>
    </location>
</feature>
<comment type="caution">
    <text evidence="2">The sequence shown here is derived from an EMBL/GenBank/DDBJ whole genome shotgun (WGS) entry which is preliminary data.</text>
</comment>
<sequence length="364" mass="37910">MHWLLLRGEHSSTRASTPSSAVTAGAPGAGEHKLYDPAEGARSSGRPWCGSSLHEAQDALRDNHAHGSQAIRRNRGTAIPKATSRKSARPRKSHGGASGLDGPPSRSVRFKHPVGPCVPRRSLLDGLASSHALAPARPTPQSREGNAAQTTACRALHSPCRIPEESNALGSCRSLCLCTARVLATRHGPCGAAASNTIRRRDVSGWLGIITQIIRSGPWVAATHQSVGSQLHATSASVPCGPPRMASSRQITAAGDAYPAQPSDVASSAAASWPSLCPRQVSVEIATATARGPSAELATRQCAFTKLMGSASFYSSLPILPTVTSAPALLPNTHARPPACLCVAQVHQAALHARRKQLPPRAPA</sequence>
<dbReference type="Proteomes" id="UP000327013">
    <property type="component" value="Unassembled WGS sequence"/>
</dbReference>
<feature type="region of interest" description="Disordered" evidence="1">
    <location>
        <begin position="64"/>
        <end position="114"/>
    </location>
</feature>
<organism evidence="2 3">
    <name type="scientific">Carpinus fangiana</name>
    <dbReference type="NCBI Taxonomy" id="176857"/>
    <lineage>
        <taxon>Eukaryota</taxon>
        <taxon>Viridiplantae</taxon>
        <taxon>Streptophyta</taxon>
        <taxon>Embryophyta</taxon>
        <taxon>Tracheophyta</taxon>
        <taxon>Spermatophyta</taxon>
        <taxon>Magnoliopsida</taxon>
        <taxon>eudicotyledons</taxon>
        <taxon>Gunneridae</taxon>
        <taxon>Pentapetalae</taxon>
        <taxon>rosids</taxon>
        <taxon>fabids</taxon>
        <taxon>Fagales</taxon>
        <taxon>Betulaceae</taxon>
        <taxon>Carpinus</taxon>
    </lineage>
</organism>
<feature type="compositionally biased region" description="Polar residues" evidence="1">
    <location>
        <begin position="13"/>
        <end position="22"/>
    </location>
</feature>
<reference evidence="2 3" key="1">
    <citation type="submission" date="2019-06" db="EMBL/GenBank/DDBJ databases">
        <title>A chromosomal-level reference genome of Carpinus fangiana (Coryloideae, Betulaceae).</title>
        <authorList>
            <person name="Yang X."/>
            <person name="Wang Z."/>
            <person name="Zhang L."/>
            <person name="Hao G."/>
            <person name="Liu J."/>
            <person name="Yang Y."/>
        </authorList>
    </citation>
    <scope>NUCLEOTIDE SEQUENCE [LARGE SCALE GENOMIC DNA]</scope>
    <source>
        <strain evidence="2">Cfa_2016G</strain>
        <tissue evidence="2">Leaf</tissue>
    </source>
</reference>
<gene>
    <name evidence="2" type="ORF">FH972_022702</name>
</gene>
<proteinExistence type="predicted"/>
<name>A0A5N6KTD9_9ROSI</name>
<keyword evidence="3" id="KW-1185">Reference proteome</keyword>
<evidence type="ECO:0000256" key="1">
    <source>
        <dbReference type="SAM" id="MobiDB-lite"/>
    </source>
</evidence>